<comment type="caution">
    <text evidence="1">The sequence shown here is derived from an EMBL/GenBank/DDBJ whole genome shotgun (WGS) entry which is preliminary data.</text>
</comment>
<feature type="non-terminal residue" evidence="1">
    <location>
        <position position="90"/>
    </location>
</feature>
<evidence type="ECO:0000313" key="2">
    <source>
        <dbReference type="Proteomes" id="UP000789702"/>
    </source>
</evidence>
<reference evidence="1" key="1">
    <citation type="submission" date="2021-06" db="EMBL/GenBank/DDBJ databases">
        <authorList>
            <person name="Kallberg Y."/>
            <person name="Tangrot J."/>
            <person name="Rosling A."/>
        </authorList>
    </citation>
    <scope>NUCLEOTIDE SEQUENCE</scope>
    <source>
        <strain evidence="1">IL203A</strain>
    </source>
</reference>
<dbReference type="EMBL" id="CAJVPU010041686">
    <property type="protein sequence ID" value="CAG8742071.1"/>
    <property type="molecule type" value="Genomic_DNA"/>
</dbReference>
<proteinExistence type="predicted"/>
<dbReference type="Proteomes" id="UP000789702">
    <property type="component" value="Unassembled WGS sequence"/>
</dbReference>
<sequence>LLSNPSSSSSNSDMEQVNSSRISLILLECNLQIMSSFDVSRAVRAMRPPISNIPIIILTNSLTEEIKNKYIKLGINDYLAKPLKIEELEN</sequence>
<accession>A0ACA9QA25</accession>
<protein>
    <submittedName>
        <fullName evidence="1">7167_t:CDS:1</fullName>
    </submittedName>
</protein>
<feature type="non-terminal residue" evidence="1">
    <location>
        <position position="1"/>
    </location>
</feature>
<evidence type="ECO:0000313" key="1">
    <source>
        <dbReference type="EMBL" id="CAG8742071.1"/>
    </source>
</evidence>
<organism evidence="1 2">
    <name type="scientific">Dentiscutata heterogama</name>
    <dbReference type="NCBI Taxonomy" id="1316150"/>
    <lineage>
        <taxon>Eukaryota</taxon>
        <taxon>Fungi</taxon>
        <taxon>Fungi incertae sedis</taxon>
        <taxon>Mucoromycota</taxon>
        <taxon>Glomeromycotina</taxon>
        <taxon>Glomeromycetes</taxon>
        <taxon>Diversisporales</taxon>
        <taxon>Gigasporaceae</taxon>
        <taxon>Dentiscutata</taxon>
    </lineage>
</organism>
<keyword evidence="2" id="KW-1185">Reference proteome</keyword>
<gene>
    <name evidence="1" type="ORF">DHETER_LOCUS14110</name>
</gene>
<name>A0ACA9QA25_9GLOM</name>